<dbReference type="InterPro" id="IPR029058">
    <property type="entry name" value="AB_hydrolase_fold"/>
</dbReference>
<organism evidence="3 4">
    <name type="scientific">Paraburkholderia guartelaensis</name>
    <dbReference type="NCBI Taxonomy" id="2546446"/>
    <lineage>
        <taxon>Bacteria</taxon>
        <taxon>Pseudomonadati</taxon>
        <taxon>Pseudomonadota</taxon>
        <taxon>Betaproteobacteria</taxon>
        <taxon>Burkholderiales</taxon>
        <taxon>Burkholderiaceae</taxon>
        <taxon>Paraburkholderia</taxon>
    </lineage>
</organism>
<dbReference type="Proteomes" id="UP000295606">
    <property type="component" value="Unassembled WGS sequence"/>
</dbReference>
<keyword evidence="1 3" id="KW-0378">Hydrolase</keyword>
<evidence type="ECO:0000256" key="1">
    <source>
        <dbReference type="ARBA" id="ARBA00022801"/>
    </source>
</evidence>
<dbReference type="Gene3D" id="1.10.10.800">
    <property type="match status" value="1"/>
</dbReference>
<evidence type="ECO:0000313" key="4">
    <source>
        <dbReference type="Proteomes" id="UP000295606"/>
    </source>
</evidence>
<accession>A0A4R5L6M7</accession>
<dbReference type="Pfam" id="PF02129">
    <property type="entry name" value="Peptidase_S15"/>
    <property type="match status" value="1"/>
</dbReference>
<dbReference type="InterPro" id="IPR050261">
    <property type="entry name" value="FrsA_esterase"/>
</dbReference>
<feature type="domain" description="Xaa-Pro dipeptidyl-peptidase-like" evidence="2">
    <location>
        <begin position="34"/>
        <end position="291"/>
    </location>
</feature>
<dbReference type="InterPro" id="IPR000383">
    <property type="entry name" value="Xaa-Pro-like_dom"/>
</dbReference>
<comment type="caution">
    <text evidence="3">The sequence shown here is derived from an EMBL/GenBank/DDBJ whole genome shotgun (WGS) entry which is preliminary data.</text>
</comment>
<evidence type="ECO:0000313" key="3">
    <source>
        <dbReference type="EMBL" id="TDG04508.1"/>
    </source>
</evidence>
<proteinExistence type="predicted"/>
<protein>
    <submittedName>
        <fullName evidence="3">Alpha/beta hydrolase</fullName>
    </submittedName>
</protein>
<reference evidence="3 4" key="1">
    <citation type="submission" date="2019-03" db="EMBL/GenBank/DDBJ databases">
        <title>Paraburkholderia sp. isolated from native Mimosa gymnas in Guartela State Park, Brazil.</title>
        <authorList>
            <person name="Paulitsch F."/>
            <person name="Hungria M."/>
            <person name="Delamuta J.R.M."/>
            <person name="Ribeiro R.A."/>
            <person name="Dall'Agnol R."/>
            <person name="Silva J.S.B."/>
        </authorList>
    </citation>
    <scope>NUCLEOTIDE SEQUENCE [LARGE SCALE GENOMIC DNA]</scope>
    <source>
        <strain evidence="3 4">CNPSo 3008</strain>
    </source>
</reference>
<dbReference type="GO" id="GO:0052689">
    <property type="term" value="F:carboxylic ester hydrolase activity"/>
    <property type="evidence" value="ECO:0007669"/>
    <property type="project" value="UniProtKB-ARBA"/>
</dbReference>
<evidence type="ECO:0000259" key="2">
    <source>
        <dbReference type="Pfam" id="PF02129"/>
    </source>
</evidence>
<dbReference type="OrthoDB" id="9805123at2"/>
<gene>
    <name evidence="3" type="ORF">E1N52_29050</name>
</gene>
<dbReference type="PANTHER" id="PTHR22946:SF9">
    <property type="entry name" value="POLYKETIDE TRANSFERASE AF380"/>
    <property type="match status" value="1"/>
</dbReference>
<dbReference type="Gene3D" id="3.40.50.1820">
    <property type="entry name" value="alpha/beta hydrolase"/>
    <property type="match status" value="1"/>
</dbReference>
<dbReference type="PANTHER" id="PTHR22946">
    <property type="entry name" value="DIENELACTONE HYDROLASE DOMAIN-CONTAINING PROTEIN-RELATED"/>
    <property type="match status" value="1"/>
</dbReference>
<dbReference type="SUPFAM" id="SSF53474">
    <property type="entry name" value="alpha/beta-Hydrolases"/>
    <property type="match status" value="1"/>
</dbReference>
<dbReference type="EMBL" id="SMOD01000027">
    <property type="protein sequence ID" value="TDG04508.1"/>
    <property type="molecule type" value="Genomic_DNA"/>
</dbReference>
<dbReference type="AlphaFoldDB" id="A0A4R5L6M7"/>
<sequence>MQTILCAYAPNVKRDHMMISRTDIAFPGEGDVTLRGWLYVPSGEGVHPAISMCHGFAAVKEHRLDRFATAFAEAGFVVLVHDHRNFGSSDGTPRHDIDPWAQIADWRRAISFLETRPEVDASRIGIWGSSFSGGHALVLAATDRRVKCVVSQVPTISGFEQTRRRVSPDAMQAFLASLTDDLRDQHRGAPPRAQAIASADLSEPAAYRAPEAVAFYLLDLGDASWQNTVTLRSTFAARIYEPGAWVSRISPTPLLMVIANDDRVTMTDLELEAYERALEPKRLTLVPGNHFDPYDAQFALASSAASRWFVEHLAALNG</sequence>
<name>A0A4R5L6M7_9BURK</name>